<keyword evidence="2" id="KW-1185">Reference proteome</keyword>
<name>A0ABT5DND4_9BACT</name>
<accession>A0ABT5DND4</accession>
<comment type="caution">
    <text evidence="1">The sequence shown here is derived from an EMBL/GenBank/DDBJ whole genome shotgun (WGS) entry which is preliminary data.</text>
</comment>
<evidence type="ECO:0000313" key="1">
    <source>
        <dbReference type="EMBL" id="MDC0714665.1"/>
    </source>
</evidence>
<reference evidence="1 2" key="1">
    <citation type="submission" date="2022-11" db="EMBL/GenBank/DDBJ databases">
        <title>Minimal conservation of predation-associated metabolite biosynthetic gene clusters underscores biosynthetic potential of Myxococcota including descriptions for ten novel species: Archangium lansinium sp. nov., Myxococcus landrumus sp. nov., Nannocystis bai.</title>
        <authorList>
            <person name="Ahearne A."/>
            <person name="Stevens C."/>
            <person name="Dowd S."/>
        </authorList>
    </citation>
    <scope>NUCLEOTIDE SEQUENCE [LARGE SCALE GENOMIC DNA]</scope>
    <source>
        <strain evidence="1 2">NCWAL01</strain>
    </source>
</reference>
<protein>
    <recommendedName>
        <fullName evidence="3">Lipoprotein</fullName>
    </recommendedName>
</protein>
<evidence type="ECO:0008006" key="3">
    <source>
        <dbReference type="Google" id="ProtNLM"/>
    </source>
</evidence>
<evidence type="ECO:0000313" key="2">
    <source>
        <dbReference type="Proteomes" id="UP001221838"/>
    </source>
</evidence>
<dbReference type="EMBL" id="JAQNDM010000002">
    <property type="protein sequence ID" value="MDC0714665.1"/>
    <property type="molecule type" value="Genomic_DNA"/>
</dbReference>
<proteinExistence type="predicted"/>
<dbReference type="PROSITE" id="PS51257">
    <property type="entry name" value="PROKAR_LIPOPROTEIN"/>
    <property type="match status" value="1"/>
</dbReference>
<dbReference type="RefSeq" id="WP_272145357.1">
    <property type="nucleotide sequence ID" value="NZ_JAQNDM010000002.1"/>
</dbReference>
<organism evidence="1 2">
    <name type="scientific">Stigmatella ashevillensis</name>
    <dbReference type="NCBI Taxonomy" id="2995309"/>
    <lineage>
        <taxon>Bacteria</taxon>
        <taxon>Pseudomonadati</taxon>
        <taxon>Myxococcota</taxon>
        <taxon>Myxococcia</taxon>
        <taxon>Myxococcales</taxon>
        <taxon>Cystobacterineae</taxon>
        <taxon>Archangiaceae</taxon>
        <taxon>Stigmatella</taxon>
    </lineage>
</organism>
<gene>
    <name evidence="1" type="ORF">POL68_39820</name>
</gene>
<sequence>MHRFILVAALLGLTACGGELLPEESQAPMSTEEAMPAQVAAPGAEQVSSEAICLGAPVECFCKSFKTEVSCRTASPTCLWSYSRCSPAYE</sequence>
<dbReference type="Proteomes" id="UP001221838">
    <property type="component" value="Unassembled WGS sequence"/>
</dbReference>